<evidence type="ECO:0000256" key="5">
    <source>
        <dbReference type="ARBA" id="ARBA00023004"/>
    </source>
</evidence>
<proteinExistence type="predicted"/>
<sequence length="157" mass="17803">MKLKIIALLIVSGVLVAACDQPLDNKTDASKPADRYDRTTVALYRLEQGKALFQKNCAVCHGNDAQGASDWRKRDKDGKFPPPALDGTAHAWHHPQQALMYTIKNGTMAIGGTMPAWRDKLSDEEIESIILWFQAKWPEQLFQAWVKRDQESRKRAR</sequence>
<dbReference type="AlphaFoldDB" id="A0A3B1A9E8"/>
<dbReference type="InterPro" id="IPR051459">
    <property type="entry name" value="Cytochrome_c-type_DH"/>
</dbReference>
<dbReference type="PRINTS" id="PR00605">
    <property type="entry name" value="CYTCHROMECIC"/>
</dbReference>
<dbReference type="PROSITE" id="PS51007">
    <property type="entry name" value="CYTC"/>
    <property type="match status" value="1"/>
</dbReference>
<evidence type="ECO:0000256" key="1">
    <source>
        <dbReference type="ARBA" id="ARBA00022448"/>
    </source>
</evidence>
<evidence type="ECO:0000256" key="3">
    <source>
        <dbReference type="ARBA" id="ARBA00022723"/>
    </source>
</evidence>
<organism evidence="7">
    <name type="scientific">hydrothermal vent metagenome</name>
    <dbReference type="NCBI Taxonomy" id="652676"/>
    <lineage>
        <taxon>unclassified sequences</taxon>
        <taxon>metagenomes</taxon>
        <taxon>ecological metagenomes</taxon>
    </lineage>
</organism>
<name>A0A3B1A9E8_9ZZZZ</name>
<dbReference type="Gene3D" id="1.10.760.10">
    <property type="entry name" value="Cytochrome c-like domain"/>
    <property type="match status" value="1"/>
</dbReference>
<dbReference type="InterPro" id="IPR008168">
    <property type="entry name" value="Cyt_C_IC"/>
</dbReference>
<feature type="domain" description="Cytochrome c" evidence="6">
    <location>
        <begin position="44"/>
        <end position="137"/>
    </location>
</feature>
<keyword evidence="5" id="KW-0408">Iron</keyword>
<evidence type="ECO:0000256" key="4">
    <source>
        <dbReference type="ARBA" id="ARBA00022982"/>
    </source>
</evidence>
<dbReference type="InterPro" id="IPR036909">
    <property type="entry name" value="Cyt_c-like_dom_sf"/>
</dbReference>
<keyword evidence="1" id="KW-0813">Transport</keyword>
<gene>
    <name evidence="7" type="ORF">MNBD_GAMMA21-2550</name>
</gene>
<dbReference type="SUPFAM" id="SSF46626">
    <property type="entry name" value="Cytochrome c"/>
    <property type="match status" value="1"/>
</dbReference>
<dbReference type="PROSITE" id="PS51257">
    <property type="entry name" value="PROKAR_LIPOPROTEIN"/>
    <property type="match status" value="1"/>
</dbReference>
<dbReference type="GO" id="GO:0020037">
    <property type="term" value="F:heme binding"/>
    <property type="evidence" value="ECO:0007669"/>
    <property type="project" value="InterPro"/>
</dbReference>
<evidence type="ECO:0000313" key="7">
    <source>
        <dbReference type="EMBL" id="VAW94839.1"/>
    </source>
</evidence>
<evidence type="ECO:0000256" key="2">
    <source>
        <dbReference type="ARBA" id="ARBA00022617"/>
    </source>
</evidence>
<evidence type="ECO:0000259" key="6">
    <source>
        <dbReference type="PROSITE" id="PS51007"/>
    </source>
</evidence>
<dbReference type="EMBL" id="UOFR01000030">
    <property type="protein sequence ID" value="VAW94839.1"/>
    <property type="molecule type" value="Genomic_DNA"/>
</dbReference>
<reference evidence="7" key="1">
    <citation type="submission" date="2018-06" db="EMBL/GenBank/DDBJ databases">
        <authorList>
            <person name="Zhirakovskaya E."/>
        </authorList>
    </citation>
    <scope>NUCLEOTIDE SEQUENCE</scope>
</reference>
<keyword evidence="2" id="KW-0349">Heme</keyword>
<accession>A0A3B1A9E8</accession>
<dbReference type="PANTHER" id="PTHR35008">
    <property type="entry name" value="BLL4482 PROTEIN-RELATED"/>
    <property type="match status" value="1"/>
</dbReference>
<keyword evidence="4" id="KW-0249">Electron transport</keyword>
<keyword evidence="3" id="KW-0479">Metal-binding</keyword>
<dbReference type="PANTHER" id="PTHR35008:SF4">
    <property type="entry name" value="BLL4482 PROTEIN"/>
    <property type="match status" value="1"/>
</dbReference>
<dbReference type="InterPro" id="IPR009056">
    <property type="entry name" value="Cyt_c-like_dom"/>
</dbReference>
<dbReference type="Pfam" id="PF13442">
    <property type="entry name" value="Cytochrome_CBB3"/>
    <property type="match status" value="1"/>
</dbReference>
<dbReference type="GO" id="GO:0009055">
    <property type="term" value="F:electron transfer activity"/>
    <property type="evidence" value="ECO:0007669"/>
    <property type="project" value="InterPro"/>
</dbReference>
<dbReference type="GO" id="GO:0005506">
    <property type="term" value="F:iron ion binding"/>
    <property type="evidence" value="ECO:0007669"/>
    <property type="project" value="InterPro"/>
</dbReference>
<protein>
    <submittedName>
        <fullName evidence="7">Cytochrome c family protein</fullName>
    </submittedName>
</protein>